<dbReference type="STRING" id="1354337.M983_0217"/>
<comment type="caution">
    <text evidence="1">The sequence shown here is derived from an EMBL/GenBank/DDBJ whole genome shotgun (WGS) entry which is preliminary data.</text>
</comment>
<evidence type="ECO:0008006" key="3">
    <source>
        <dbReference type="Google" id="ProtNLM"/>
    </source>
</evidence>
<reference evidence="1 2" key="1">
    <citation type="submission" date="2016-04" db="EMBL/GenBank/DDBJ databases">
        <title>ATOL: Assembling a taxonomically balanced genome-scale reconstruction of the evolutionary history of the Enterobacteriaceae.</title>
        <authorList>
            <person name="Plunkett G.III."/>
            <person name="Neeno-Eckwall E.C."/>
            <person name="Glasner J.D."/>
            <person name="Perna N.T."/>
        </authorList>
    </citation>
    <scope>NUCLEOTIDE SEQUENCE [LARGE SCALE GENOMIC DNA]</scope>
    <source>
        <strain evidence="1 2">ATCC 19692</strain>
    </source>
</reference>
<evidence type="ECO:0000313" key="1">
    <source>
        <dbReference type="EMBL" id="OAT38673.1"/>
    </source>
</evidence>
<proteinExistence type="predicted"/>
<dbReference type="Proteomes" id="UP000094023">
    <property type="component" value="Unassembled WGS sequence"/>
</dbReference>
<dbReference type="EMBL" id="LXEN01000008">
    <property type="protein sequence ID" value="OAT38673.1"/>
    <property type="molecule type" value="Genomic_DNA"/>
</dbReference>
<dbReference type="AlphaFoldDB" id="A0A198GNK3"/>
<accession>A0A198GNK3</accession>
<name>A0A198GNK3_9GAMM</name>
<dbReference type="RefSeq" id="WP_245683988.1">
    <property type="nucleotide sequence ID" value="NZ_LXEN01000008.1"/>
</dbReference>
<organism evidence="1 2">
    <name type="scientific">Proteus myxofaciens ATCC 19692</name>
    <dbReference type="NCBI Taxonomy" id="1354337"/>
    <lineage>
        <taxon>Bacteria</taxon>
        <taxon>Pseudomonadati</taxon>
        <taxon>Pseudomonadota</taxon>
        <taxon>Gammaproteobacteria</taxon>
        <taxon>Enterobacterales</taxon>
        <taxon>Morganellaceae</taxon>
        <taxon>Proteus</taxon>
    </lineage>
</organism>
<keyword evidence="2" id="KW-1185">Reference proteome</keyword>
<protein>
    <recommendedName>
        <fullName evidence="3">Fimbrial protein</fullName>
    </recommendedName>
</protein>
<evidence type="ECO:0000313" key="2">
    <source>
        <dbReference type="Proteomes" id="UP000094023"/>
    </source>
</evidence>
<gene>
    <name evidence="1" type="ORF">M983_0217</name>
</gene>
<sequence>MMSKHNILVKATGYLVTLLIVGSALSQLAIAGSTVASTPVNQSSYEPLHQGHIQVNATLFNAPCNLSLDKVVRLTECGAGKDYREMALSDIAANTPVSIRFYDAHHGVFSQRHSLSLQNGDNPLILPVMMKDQHILRLEVSYE</sequence>